<proteinExistence type="inferred from homology"/>
<comment type="similarity">
    <text evidence="4">Belongs to the UPP synthase family.</text>
</comment>
<evidence type="ECO:0000256" key="6">
    <source>
        <dbReference type="ARBA" id="ARBA00022679"/>
    </source>
</evidence>
<keyword evidence="11 13" id="KW-0472">Membrane</keyword>
<evidence type="ECO:0000256" key="11">
    <source>
        <dbReference type="ARBA" id="ARBA00023136"/>
    </source>
</evidence>
<evidence type="ECO:0000256" key="8">
    <source>
        <dbReference type="ARBA" id="ARBA00022824"/>
    </source>
</evidence>
<comment type="cofactor">
    <cofactor evidence="1">
        <name>Mg(2+)</name>
        <dbReference type="ChEBI" id="CHEBI:18420"/>
    </cofactor>
</comment>
<evidence type="ECO:0000256" key="9">
    <source>
        <dbReference type="ARBA" id="ARBA00022842"/>
    </source>
</evidence>
<evidence type="ECO:0000256" key="12">
    <source>
        <dbReference type="ARBA" id="ARBA00047353"/>
    </source>
</evidence>
<keyword evidence="7 13" id="KW-0812">Transmembrane</keyword>
<keyword evidence="15" id="KW-1185">Reference proteome</keyword>
<evidence type="ECO:0000256" key="3">
    <source>
        <dbReference type="ARBA" id="ARBA00004922"/>
    </source>
</evidence>
<dbReference type="InterPro" id="IPR038887">
    <property type="entry name" value="Nus1/NgBR"/>
</dbReference>
<protein>
    <recommendedName>
        <fullName evidence="5">ditrans,polycis-polyprenyl diphosphate synthase [(2E,6E)-farnesyldiphosphate specific]</fullName>
        <ecNumber evidence="5">2.5.1.87</ecNumber>
    </recommendedName>
</protein>
<sequence length="253" mass="29420">MTTVLTETADQPILQLNTAKYISNFTTIETSAEISNRSRADKIKNSNYSTLSHVFLTAILYTLHFIYISFIAFKSLYSYLENLFRDTHQNQHDIHQRIQFDKTQLTKIPEHLTVNVSRELASTRSCKEWEKLMYDISMSTCWAWDFGIKEVSVYDASGIMKSVSVDLYKQQSTILHDYMIKYNKGEKIRPALKFSILSVENGKQYMGRVVQEMAKDHPDTIDIPLVDQYMHMDSVSDPDLMILFSKVEQRFGH</sequence>
<dbReference type="Proteomes" id="UP000053815">
    <property type="component" value="Unassembled WGS sequence"/>
</dbReference>
<dbReference type="GO" id="GO:0005789">
    <property type="term" value="C:endoplasmic reticulum membrane"/>
    <property type="evidence" value="ECO:0007669"/>
    <property type="project" value="UniProtKB-SubCell"/>
</dbReference>
<reference evidence="14" key="1">
    <citation type="submission" date="2014-09" db="EMBL/GenBank/DDBJ databases">
        <title>Draft genome sequence of an oleaginous Mucoromycotina fungus Mucor ambiguus NBRC6742.</title>
        <authorList>
            <person name="Takeda I."/>
            <person name="Yamane N."/>
            <person name="Morita T."/>
            <person name="Tamano K."/>
            <person name="Machida M."/>
            <person name="Baker S."/>
            <person name="Koike H."/>
        </authorList>
    </citation>
    <scope>NUCLEOTIDE SEQUENCE</scope>
    <source>
        <strain evidence="14">NBRC 6742</strain>
    </source>
</reference>
<dbReference type="SUPFAM" id="SSF64005">
    <property type="entry name" value="Undecaprenyl diphosphate synthase"/>
    <property type="match status" value="1"/>
</dbReference>
<dbReference type="PANTHER" id="PTHR21528">
    <property type="entry name" value="DEHYDRODOLICHYL DIPHOSPHATE SYNTHASE COMPLEX SUBUNIT NUS1"/>
    <property type="match status" value="1"/>
</dbReference>
<organism evidence="14">
    <name type="scientific">Mucor ambiguus</name>
    <dbReference type="NCBI Taxonomy" id="91626"/>
    <lineage>
        <taxon>Eukaryota</taxon>
        <taxon>Fungi</taxon>
        <taxon>Fungi incertae sedis</taxon>
        <taxon>Mucoromycota</taxon>
        <taxon>Mucoromycotina</taxon>
        <taxon>Mucoromycetes</taxon>
        <taxon>Mucorales</taxon>
        <taxon>Mucorineae</taxon>
        <taxon>Mucoraceae</taxon>
        <taxon>Mucor</taxon>
    </lineage>
</organism>
<evidence type="ECO:0000313" key="14">
    <source>
        <dbReference type="EMBL" id="GAN03039.1"/>
    </source>
</evidence>
<dbReference type="PANTHER" id="PTHR21528:SF0">
    <property type="entry name" value="DEHYDRODOLICHYL DIPHOSPHATE SYNTHASE COMPLEX SUBUNIT NUS1"/>
    <property type="match status" value="1"/>
</dbReference>
<dbReference type="UniPathway" id="UPA00378"/>
<keyword evidence="9" id="KW-0460">Magnesium</keyword>
<name>A0A0C9M7M6_9FUNG</name>
<feature type="transmembrane region" description="Helical" evidence="13">
    <location>
        <begin position="54"/>
        <end position="73"/>
    </location>
</feature>
<dbReference type="EC" id="2.5.1.87" evidence="5"/>
<dbReference type="InterPro" id="IPR036424">
    <property type="entry name" value="UPP_synth-like_sf"/>
</dbReference>
<keyword evidence="8" id="KW-0256">Endoplasmic reticulum</keyword>
<comment type="subcellular location">
    <subcellularLocation>
        <location evidence="2">Endoplasmic reticulum membrane</location>
    </subcellularLocation>
</comment>
<accession>A0A0C9M7M6</accession>
<keyword evidence="10 13" id="KW-1133">Transmembrane helix</keyword>
<dbReference type="STRING" id="91626.A0A0C9M7M6"/>
<evidence type="ECO:0000313" key="15">
    <source>
        <dbReference type="Proteomes" id="UP000053815"/>
    </source>
</evidence>
<dbReference type="GO" id="GO:0045547">
    <property type="term" value="F:ditrans,polycis-polyprenyl diphosphate synthase [(2E,6E)-farnesyl diphosphate specific] activity"/>
    <property type="evidence" value="ECO:0007669"/>
    <property type="project" value="UniProtKB-EC"/>
</dbReference>
<gene>
    <name evidence="14" type="ORF">MAM1_0033c02490</name>
</gene>
<evidence type="ECO:0000256" key="4">
    <source>
        <dbReference type="ARBA" id="ARBA00005432"/>
    </source>
</evidence>
<comment type="catalytic activity">
    <reaction evidence="12">
        <text>n isopentenyl diphosphate + (2E,6E)-farnesyl diphosphate = a di-trans,poly-cis-polyprenyl diphosphate + n diphosphate</text>
        <dbReference type="Rhea" id="RHEA:53008"/>
        <dbReference type="Rhea" id="RHEA-COMP:19494"/>
        <dbReference type="ChEBI" id="CHEBI:33019"/>
        <dbReference type="ChEBI" id="CHEBI:128769"/>
        <dbReference type="ChEBI" id="CHEBI:136960"/>
        <dbReference type="ChEBI" id="CHEBI:175763"/>
        <dbReference type="EC" id="2.5.1.87"/>
    </reaction>
</comment>
<comment type="pathway">
    <text evidence="3">Protein modification; protein glycosylation.</text>
</comment>
<evidence type="ECO:0000256" key="5">
    <source>
        <dbReference type="ARBA" id="ARBA00012596"/>
    </source>
</evidence>
<evidence type="ECO:0000256" key="10">
    <source>
        <dbReference type="ARBA" id="ARBA00022989"/>
    </source>
</evidence>
<evidence type="ECO:0000256" key="1">
    <source>
        <dbReference type="ARBA" id="ARBA00001946"/>
    </source>
</evidence>
<evidence type="ECO:0000256" key="7">
    <source>
        <dbReference type="ARBA" id="ARBA00022692"/>
    </source>
</evidence>
<evidence type="ECO:0000256" key="2">
    <source>
        <dbReference type="ARBA" id="ARBA00004586"/>
    </source>
</evidence>
<dbReference type="OrthoDB" id="19639at2759"/>
<keyword evidence="6" id="KW-0808">Transferase</keyword>
<dbReference type="EMBL" id="DF836322">
    <property type="protein sequence ID" value="GAN03039.1"/>
    <property type="molecule type" value="Genomic_DNA"/>
</dbReference>
<dbReference type="AlphaFoldDB" id="A0A0C9M7M6"/>
<dbReference type="GO" id="GO:1904423">
    <property type="term" value="C:dehydrodolichyl diphosphate synthase complex"/>
    <property type="evidence" value="ECO:0007669"/>
    <property type="project" value="InterPro"/>
</dbReference>
<evidence type="ECO:0000256" key="13">
    <source>
        <dbReference type="SAM" id="Phobius"/>
    </source>
</evidence>